<evidence type="ECO:0000313" key="3">
    <source>
        <dbReference type="Proteomes" id="UP000528608"/>
    </source>
</evidence>
<evidence type="ECO:0000313" key="2">
    <source>
        <dbReference type="EMBL" id="MBB5121856.1"/>
    </source>
</evidence>
<dbReference type="Pfam" id="PF13472">
    <property type="entry name" value="Lipase_GDSL_2"/>
    <property type="match status" value="1"/>
</dbReference>
<proteinExistence type="predicted"/>
<sequence length="265" mass="27916">MSSGSSPAPRAQCGSAWLGAGVKEVELWLPQQTRTELLALRADAEVVPPAPSGRRRWVHHGSSISHCIEADAPTGTWPAVAATAAGADLVNLSQAGNAMLDPYVARTIRDTPADLISLKVGINTVNAASFRRRTFTPAVHGFLDTVRDGHPATPLLLISPITCPAVEDVPGPTLSTPEGIKATGKRADVAQGALTLNAVRETLARIAQERGKHDRNLHYLDGRTLFGPGNAGDLPDGLHPDAAGYRRIGERFADTGFGPRGPLGR</sequence>
<gene>
    <name evidence="2" type="ORF">FHS36_005325</name>
</gene>
<dbReference type="Gene3D" id="3.40.50.1110">
    <property type="entry name" value="SGNH hydrolase"/>
    <property type="match status" value="1"/>
</dbReference>
<dbReference type="AlphaFoldDB" id="A0A7W8BGF4"/>
<comment type="caution">
    <text evidence="2">The sequence shown here is derived from an EMBL/GenBank/DDBJ whole genome shotgun (WGS) entry which is preliminary data.</text>
</comment>
<protein>
    <submittedName>
        <fullName evidence="2">Lysophospholipase L1-like esterase</fullName>
    </submittedName>
</protein>
<dbReference type="InterPro" id="IPR036514">
    <property type="entry name" value="SGNH_hydro_sf"/>
</dbReference>
<evidence type="ECO:0000259" key="1">
    <source>
        <dbReference type="Pfam" id="PF13472"/>
    </source>
</evidence>
<organism evidence="2 3">
    <name type="scientific">Streptomyces eurocidicus</name>
    <name type="common">Streptoverticillium eurocidicus</name>
    <dbReference type="NCBI Taxonomy" id="66423"/>
    <lineage>
        <taxon>Bacteria</taxon>
        <taxon>Bacillati</taxon>
        <taxon>Actinomycetota</taxon>
        <taxon>Actinomycetes</taxon>
        <taxon>Kitasatosporales</taxon>
        <taxon>Streptomycetaceae</taxon>
        <taxon>Streptomyces</taxon>
    </lineage>
</organism>
<dbReference type="InterPro" id="IPR013830">
    <property type="entry name" value="SGNH_hydro"/>
</dbReference>
<dbReference type="Proteomes" id="UP000528608">
    <property type="component" value="Unassembled WGS sequence"/>
</dbReference>
<reference evidence="2 3" key="1">
    <citation type="submission" date="2020-08" db="EMBL/GenBank/DDBJ databases">
        <title>Genomic Encyclopedia of Type Strains, Phase III (KMG-III): the genomes of soil and plant-associated and newly described type strains.</title>
        <authorList>
            <person name="Whitman W."/>
        </authorList>
    </citation>
    <scope>NUCLEOTIDE SEQUENCE [LARGE SCALE GENOMIC DNA]</scope>
    <source>
        <strain evidence="2 3">CECT 3259</strain>
    </source>
</reference>
<dbReference type="EMBL" id="JACHJF010000021">
    <property type="protein sequence ID" value="MBB5121856.1"/>
    <property type="molecule type" value="Genomic_DNA"/>
</dbReference>
<name>A0A7W8BGF4_STREU</name>
<accession>A0A7W8BGF4</accession>
<dbReference type="SUPFAM" id="SSF52266">
    <property type="entry name" value="SGNH hydrolase"/>
    <property type="match status" value="1"/>
</dbReference>
<feature type="domain" description="SGNH hydrolase-type esterase" evidence="1">
    <location>
        <begin position="61"/>
        <end position="247"/>
    </location>
</feature>